<accession>A0A1M5AM17</accession>
<dbReference type="Proteomes" id="UP000325134">
    <property type="component" value="Unassembled WGS sequence"/>
</dbReference>
<evidence type="ECO:0000313" key="1">
    <source>
        <dbReference type="EMBL" id="SHF31320.1"/>
    </source>
</evidence>
<dbReference type="RefSeq" id="WP_223162539.1">
    <property type="nucleotide sequence ID" value="NZ_FQVK01000027.1"/>
</dbReference>
<protein>
    <submittedName>
        <fullName evidence="1">Uncharacterized protein</fullName>
    </submittedName>
</protein>
<keyword evidence="2" id="KW-1185">Reference proteome</keyword>
<gene>
    <name evidence="1" type="ORF">SAMN05444279_1272</name>
</gene>
<reference evidence="1 2" key="1">
    <citation type="submission" date="2016-11" db="EMBL/GenBank/DDBJ databases">
        <authorList>
            <person name="Varghese N."/>
            <person name="Submissions S."/>
        </authorList>
    </citation>
    <scope>NUCLEOTIDE SEQUENCE [LARGE SCALE GENOMIC DNA]</scope>
    <source>
        <strain evidence="1 2">DSM 29341</strain>
    </source>
</reference>
<name>A0A1M5AM17_9RHOB</name>
<dbReference type="EMBL" id="FQVK01000027">
    <property type="protein sequence ID" value="SHF31320.1"/>
    <property type="molecule type" value="Genomic_DNA"/>
</dbReference>
<proteinExistence type="predicted"/>
<evidence type="ECO:0000313" key="2">
    <source>
        <dbReference type="Proteomes" id="UP000325134"/>
    </source>
</evidence>
<sequence length="177" mass="19680">MSRFLDQFANHGDPFMPFPDNAPTPDDLPGLDTAEIAQMPVDLLAVLQHEVDERLKRAKAAKTRLDGALSVRYAARAEEARRAAGKDTGAVRLDDGDFTVVADLPKRVDWDQEQLAAMVERIRAAGDDPEQYVDVTYRVPERKYAAWPEAIRKGFEPARTVRPGTLKVAILPREGAQ</sequence>
<dbReference type="AlphaFoldDB" id="A0A1M5AM17"/>
<organism evidence="1 2">
    <name type="scientific">Ruegeria intermedia</name>
    <dbReference type="NCBI Taxonomy" id="996115"/>
    <lineage>
        <taxon>Bacteria</taxon>
        <taxon>Pseudomonadati</taxon>
        <taxon>Pseudomonadota</taxon>
        <taxon>Alphaproteobacteria</taxon>
        <taxon>Rhodobacterales</taxon>
        <taxon>Roseobacteraceae</taxon>
        <taxon>Ruegeria</taxon>
    </lineage>
</organism>